<reference evidence="14" key="1">
    <citation type="journal article" date="2016" name="Nature">
        <title>Genome evolution in the allotetraploid frog Xenopus laevis.</title>
        <authorList>
            <person name="Session A.M."/>
            <person name="Uno Y."/>
            <person name="Kwon T."/>
            <person name="Chapman J.A."/>
            <person name="Toyoda A."/>
            <person name="Takahashi S."/>
            <person name="Fukui A."/>
            <person name="Hikosaka A."/>
            <person name="Suzuki A."/>
            <person name="Kondo M."/>
            <person name="van Heeringen S.J."/>
            <person name="Quigley I."/>
            <person name="Heinz S."/>
            <person name="Ogino H."/>
            <person name="Ochi H."/>
            <person name="Hellsten U."/>
            <person name="Lyons J.B."/>
            <person name="Simakov O."/>
            <person name="Putnam N."/>
            <person name="Stites J."/>
            <person name="Kuroki Y."/>
            <person name="Tanaka T."/>
            <person name="Michiue T."/>
            <person name="Watanabe M."/>
            <person name="Bogdanovic O."/>
            <person name="Lister R."/>
            <person name="Georgiou G."/>
            <person name="Paranjpe S.S."/>
            <person name="van Kruijsbergen I."/>
            <person name="Shu S."/>
            <person name="Carlson J."/>
            <person name="Kinoshita T."/>
            <person name="Ohta Y."/>
            <person name="Mawaribuchi S."/>
            <person name="Jenkins J."/>
            <person name="Grimwood J."/>
            <person name="Schmutz J."/>
            <person name="Mitros T."/>
            <person name="Mozaffari S.V."/>
            <person name="Suzuki Y."/>
            <person name="Haramoto Y."/>
            <person name="Yamamoto T.S."/>
            <person name="Takagi C."/>
            <person name="Heald R."/>
            <person name="Miller K."/>
            <person name="Haudenschild C."/>
            <person name="Kitzman J."/>
            <person name="Nakayama T."/>
            <person name="Izutsu Y."/>
            <person name="Robert J."/>
            <person name="Fortriede J."/>
            <person name="Burns K."/>
            <person name="Lotay V."/>
            <person name="Karimi K."/>
            <person name="Yasuoka Y."/>
            <person name="Dichmann D.S."/>
            <person name="Flajnik M.F."/>
            <person name="Houston D.W."/>
            <person name="Shendure J."/>
            <person name="DuPasquier L."/>
            <person name="Vize P.D."/>
            <person name="Zorn A.M."/>
            <person name="Ito M."/>
            <person name="Marcotte E.M."/>
            <person name="Wallingford J.B."/>
            <person name="Ito Y."/>
            <person name="Asashima M."/>
            <person name="Ueno N."/>
            <person name="Matsuda Y."/>
            <person name="Veenstra G.J."/>
            <person name="Fujiyama A."/>
            <person name="Harland R.M."/>
            <person name="Taira M."/>
            <person name="Rokhsar D.S."/>
        </authorList>
    </citation>
    <scope>NUCLEOTIDE SEQUENCE [LARGE SCALE GENOMIC DNA]</scope>
    <source>
        <strain evidence="14">J</strain>
    </source>
</reference>
<keyword evidence="4" id="KW-0732">Signal</keyword>
<keyword evidence="5 11" id="KW-1133">Transmembrane helix</keyword>
<dbReference type="AlphaFoldDB" id="A0A974H6D2"/>
<dbReference type="PANTHER" id="PTHR24061:SF576">
    <property type="entry name" value="EXTRACELLULAR CALCIUM-SENSING RECEPTOR-LIKE"/>
    <property type="match status" value="1"/>
</dbReference>
<evidence type="ECO:0000313" key="13">
    <source>
        <dbReference type="EMBL" id="OCT66452.1"/>
    </source>
</evidence>
<evidence type="ECO:0000256" key="1">
    <source>
        <dbReference type="ARBA" id="ARBA00004651"/>
    </source>
</evidence>
<evidence type="ECO:0000256" key="8">
    <source>
        <dbReference type="ARBA" id="ARBA00023170"/>
    </source>
</evidence>
<keyword evidence="7 11" id="KW-0472">Membrane</keyword>
<dbReference type="CDD" id="cd06365">
    <property type="entry name" value="PBP1_pheromone_receptor"/>
    <property type="match status" value="1"/>
</dbReference>
<dbReference type="Pfam" id="PF00003">
    <property type="entry name" value="7tm_3"/>
    <property type="match status" value="1"/>
</dbReference>
<evidence type="ECO:0000256" key="10">
    <source>
        <dbReference type="ARBA" id="ARBA00023224"/>
    </source>
</evidence>
<dbReference type="InterPro" id="IPR017978">
    <property type="entry name" value="GPCR_3_C"/>
</dbReference>
<dbReference type="InterPro" id="IPR000068">
    <property type="entry name" value="GPCR_3_Ca_sens_rcpt-rel"/>
</dbReference>
<evidence type="ECO:0000256" key="5">
    <source>
        <dbReference type="ARBA" id="ARBA00022989"/>
    </source>
</evidence>
<feature type="transmembrane region" description="Helical" evidence="11">
    <location>
        <begin position="512"/>
        <end position="532"/>
    </location>
</feature>
<dbReference type="InterPro" id="IPR038550">
    <property type="entry name" value="GPCR_3_9-Cys_sf"/>
</dbReference>
<keyword evidence="10" id="KW-0807">Transducer</keyword>
<evidence type="ECO:0000256" key="6">
    <source>
        <dbReference type="ARBA" id="ARBA00023040"/>
    </source>
</evidence>
<dbReference type="Gene3D" id="3.40.50.2300">
    <property type="match status" value="2"/>
</dbReference>
<keyword evidence="8" id="KW-0675">Receptor</keyword>
<dbReference type="Proteomes" id="UP000694892">
    <property type="component" value="Chromosome 8S"/>
</dbReference>
<evidence type="ECO:0000256" key="4">
    <source>
        <dbReference type="ARBA" id="ARBA00022729"/>
    </source>
</evidence>
<dbReference type="InterPro" id="IPR017979">
    <property type="entry name" value="GPCR_3_CS"/>
</dbReference>
<dbReference type="FunFam" id="3.40.50.2300:FF:000016">
    <property type="entry name" value="Taste 1 receptor member 2"/>
    <property type="match status" value="1"/>
</dbReference>
<evidence type="ECO:0000259" key="12">
    <source>
        <dbReference type="PROSITE" id="PS50259"/>
    </source>
</evidence>
<protein>
    <recommendedName>
        <fullName evidence="12">G-protein coupled receptors family 3 profile domain-containing protein</fullName>
    </recommendedName>
</protein>
<name>A0A974H6D2_XENLA</name>
<dbReference type="SUPFAM" id="SSF53822">
    <property type="entry name" value="Periplasmic binding protein-like I"/>
    <property type="match status" value="1"/>
</dbReference>
<gene>
    <name evidence="13" type="ORF">XELAEV_18042699mg</name>
</gene>
<comment type="subcellular location">
    <subcellularLocation>
        <location evidence="1">Cell membrane</location>
        <topology evidence="1">Multi-pass membrane protein</topology>
    </subcellularLocation>
</comment>
<feature type="transmembrane region" description="Helical" evidence="11">
    <location>
        <begin position="477"/>
        <end position="500"/>
    </location>
</feature>
<evidence type="ECO:0000256" key="9">
    <source>
        <dbReference type="ARBA" id="ARBA00023180"/>
    </source>
</evidence>
<feature type="domain" description="G-protein coupled receptors family 3 profile" evidence="12">
    <location>
        <begin position="457"/>
        <end position="582"/>
    </location>
</feature>
<dbReference type="PROSITE" id="PS50259">
    <property type="entry name" value="G_PROTEIN_RECEP_F3_4"/>
    <property type="match status" value="1"/>
</dbReference>
<accession>A0A974H6D2</accession>
<dbReference type="InterPro" id="IPR001828">
    <property type="entry name" value="ANF_lig-bd_rcpt"/>
</dbReference>
<sequence>MFDSCYNEVRSLMGATWILSGEKNGVQNFNCDKDHMPLAIVGDMPSMASMPLARILGLTRYPQISYASGLPLLSDKIQFPSFLRTTYNFDYEWYAIAQLVKYFNWTWVGMIYSDNDLGIAGAQLLTRDIEKYGGCIAFQESLPLKSTMESIYRIIDVIKKSRATVIILFCTIESLVPLTEQISFLNITDKVWVGTSSWSIISDFPRPEILTTLNGSLGIAPKNGKIPGFKEFLYSIHPSIFPNDPYMKTFWENAFHCVWPGNDAYNNTSPALLKNGTVWCTGKERLDSIDPNIYDVYNFKYTYNLHNTVFAVAHALHQMKNCVPGKGPFKNGSCADVLNHQSWQLLHYIKKVVFNNTAGERIYFDENGDSPIAVDILNWQLFPNGSNQYVHIGSFDASAPKGQELNIWLNKILWNQQNTHVNGSECLKCPEDKWPDSRKEICLPKIIQFLSYEEALEFNMAAEKGKIVIDCNEGSRVLFACVLGYMGLLATISLSVAFLARKLPDTFNETKFITFSMLVFASVWITFIPAYLSTKGKETVAVEIFAILSSSAGFLVCIFFPKCYIILLHPELNSKQYITGRNARKQGI</sequence>
<keyword evidence="3 11" id="KW-0812">Transmembrane</keyword>
<evidence type="ECO:0000256" key="3">
    <source>
        <dbReference type="ARBA" id="ARBA00022692"/>
    </source>
</evidence>
<dbReference type="PROSITE" id="PS00981">
    <property type="entry name" value="G_PROTEIN_RECEP_F3_3"/>
    <property type="match status" value="1"/>
</dbReference>
<evidence type="ECO:0000256" key="11">
    <source>
        <dbReference type="SAM" id="Phobius"/>
    </source>
</evidence>
<dbReference type="GO" id="GO:0004930">
    <property type="term" value="F:G protein-coupled receptor activity"/>
    <property type="evidence" value="ECO:0007669"/>
    <property type="project" value="UniProtKB-KW"/>
</dbReference>
<evidence type="ECO:0000313" key="14">
    <source>
        <dbReference type="Proteomes" id="UP000694892"/>
    </source>
</evidence>
<evidence type="ECO:0000256" key="2">
    <source>
        <dbReference type="ARBA" id="ARBA00022475"/>
    </source>
</evidence>
<dbReference type="InterPro" id="IPR028082">
    <property type="entry name" value="Peripla_BP_I"/>
</dbReference>
<dbReference type="GO" id="GO:0005886">
    <property type="term" value="C:plasma membrane"/>
    <property type="evidence" value="ECO:0007669"/>
    <property type="project" value="UniProtKB-SubCell"/>
</dbReference>
<keyword evidence="6" id="KW-0297">G-protein coupled receptor</keyword>
<dbReference type="PRINTS" id="PR00248">
    <property type="entry name" value="GPCRMGR"/>
</dbReference>
<organism evidence="13 14">
    <name type="scientific">Xenopus laevis</name>
    <name type="common">African clawed frog</name>
    <dbReference type="NCBI Taxonomy" id="8355"/>
    <lineage>
        <taxon>Eukaryota</taxon>
        <taxon>Metazoa</taxon>
        <taxon>Chordata</taxon>
        <taxon>Craniata</taxon>
        <taxon>Vertebrata</taxon>
        <taxon>Euteleostomi</taxon>
        <taxon>Amphibia</taxon>
        <taxon>Batrachia</taxon>
        <taxon>Anura</taxon>
        <taxon>Pipoidea</taxon>
        <taxon>Pipidae</taxon>
        <taxon>Xenopodinae</taxon>
        <taxon>Xenopus</taxon>
        <taxon>Xenopus</taxon>
    </lineage>
</organism>
<keyword evidence="9" id="KW-0325">Glycoprotein</keyword>
<dbReference type="Pfam" id="PF01094">
    <property type="entry name" value="ANF_receptor"/>
    <property type="match status" value="1"/>
</dbReference>
<dbReference type="InterPro" id="IPR000337">
    <property type="entry name" value="GPCR_3"/>
</dbReference>
<feature type="transmembrane region" description="Helical" evidence="11">
    <location>
        <begin position="544"/>
        <end position="567"/>
    </location>
</feature>
<dbReference type="PRINTS" id="PR00592">
    <property type="entry name" value="CASENSINGR"/>
</dbReference>
<proteinExistence type="predicted"/>
<dbReference type="Gene3D" id="2.10.50.30">
    <property type="entry name" value="GPCR, family 3, nine cysteines domain"/>
    <property type="match status" value="1"/>
</dbReference>
<evidence type="ECO:0000256" key="7">
    <source>
        <dbReference type="ARBA" id="ARBA00023136"/>
    </source>
</evidence>
<dbReference type="EMBL" id="CM004481">
    <property type="protein sequence ID" value="OCT66452.1"/>
    <property type="molecule type" value="Genomic_DNA"/>
</dbReference>
<dbReference type="PANTHER" id="PTHR24061">
    <property type="entry name" value="CALCIUM-SENSING RECEPTOR-RELATED"/>
    <property type="match status" value="1"/>
</dbReference>
<keyword evidence="2" id="KW-1003">Cell membrane</keyword>